<dbReference type="AlphaFoldDB" id="A0A371XK66"/>
<sequence length="80" mass="9320">MIGGEPVPRRDLFSNKDADAWEEQFHMLFYVLHMSPDRIAEIDYGFDPDDPNAFLVCSWAYEIHSTFPRVDVRAMIEAAR</sequence>
<evidence type="ECO:0000313" key="2">
    <source>
        <dbReference type="Proteomes" id="UP000262379"/>
    </source>
</evidence>
<organism evidence="1 2">
    <name type="scientific">Mesorhizobium denitrificans</name>
    <dbReference type="NCBI Taxonomy" id="2294114"/>
    <lineage>
        <taxon>Bacteria</taxon>
        <taxon>Pseudomonadati</taxon>
        <taxon>Pseudomonadota</taxon>
        <taxon>Alphaproteobacteria</taxon>
        <taxon>Hyphomicrobiales</taxon>
        <taxon>Phyllobacteriaceae</taxon>
        <taxon>Mesorhizobium</taxon>
    </lineage>
</organism>
<accession>A0A371XK66</accession>
<dbReference type="Proteomes" id="UP000262379">
    <property type="component" value="Unassembled WGS sequence"/>
</dbReference>
<comment type="caution">
    <text evidence="1">The sequence shown here is derived from an EMBL/GenBank/DDBJ whole genome shotgun (WGS) entry which is preliminary data.</text>
</comment>
<gene>
    <name evidence="1" type="ORF">DY251_02540</name>
</gene>
<name>A0A371XK66_9HYPH</name>
<reference evidence="2" key="1">
    <citation type="submission" date="2018-08" db="EMBL/GenBank/DDBJ databases">
        <authorList>
            <person name="Im W.T."/>
        </authorList>
    </citation>
    <scope>NUCLEOTIDE SEQUENCE [LARGE SCALE GENOMIC DNA]</scope>
    <source>
        <strain evidence="2">LA-28</strain>
    </source>
</reference>
<proteinExistence type="predicted"/>
<protein>
    <submittedName>
        <fullName evidence="1">Uncharacterized protein</fullName>
    </submittedName>
</protein>
<dbReference type="EMBL" id="QURN01000001">
    <property type="protein sequence ID" value="RFC69620.1"/>
    <property type="molecule type" value="Genomic_DNA"/>
</dbReference>
<dbReference type="RefSeq" id="WP_116622242.1">
    <property type="nucleotide sequence ID" value="NZ_QURN01000001.1"/>
</dbReference>
<keyword evidence="2" id="KW-1185">Reference proteome</keyword>
<evidence type="ECO:0000313" key="1">
    <source>
        <dbReference type="EMBL" id="RFC69620.1"/>
    </source>
</evidence>